<dbReference type="GO" id="GO:0005634">
    <property type="term" value="C:nucleus"/>
    <property type="evidence" value="ECO:0007669"/>
    <property type="project" value="TreeGrafter"/>
</dbReference>
<dbReference type="Gene3D" id="3.60.21.10">
    <property type="match status" value="1"/>
</dbReference>
<feature type="domain" description="Serine/threonine specific protein phosphatases" evidence="3">
    <location>
        <begin position="236"/>
        <end position="241"/>
    </location>
</feature>
<evidence type="ECO:0000256" key="1">
    <source>
        <dbReference type="RuleBase" id="RU004273"/>
    </source>
</evidence>
<dbReference type="PANTHER" id="PTHR11668:SF496">
    <property type="entry name" value="SERINE_THREONINE-PROTEIN PHOSPHATASE"/>
    <property type="match status" value="1"/>
</dbReference>
<dbReference type="InterPro" id="IPR050341">
    <property type="entry name" value="PP1_catalytic_subunit"/>
</dbReference>
<feature type="region of interest" description="Disordered" evidence="2">
    <location>
        <begin position="557"/>
        <end position="603"/>
    </location>
</feature>
<comment type="catalytic activity">
    <reaction evidence="1">
        <text>O-phospho-L-threonyl-[protein] + H2O = L-threonyl-[protein] + phosphate</text>
        <dbReference type="Rhea" id="RHEA:47004"/>
        <dbReference type="Rhea" id="RHEA-COMP:11060"/>
        <dbReference type="Rhea" id="RHEA-COMP:11605"/>
        <dbReference type="ChEBI" id="CHEBI:15377"/>
        <dbReference type="ChEBI" id="CHEBI:30013"/>
        <dbReference type="ChEBI" id="CHEBI:43474"/>
        <dbReference type="ChEBI" id="CHEBI:61977"/>
        <dbReference type="EC" id="3.1.3.16"/>
    </reaction>
</comment>
<dbReference type="InterPro" id="IPR006186">
    <property type="entry name" value="Ser/Thr-sp_prot-phosphatase"/>
</dbReference>
<organism evidence="4">
    <name type="scientific">Amphora coffeiformis</name>
    <dbReference type="NCBI Taxonomy" id="265554"/>
    <lineage>
        <taxon>Eukaryota</taxon>
        <taxon>Sar</taxon>
        <taxon>Stramenopiles</taxon>
        <taxon>Ochrophyta</taxon>
        <taxon>Bacillariophyta</taxon>
        <taxon>Bacillariophyceae</taxon>
        <taxon>Bacillariophycidae</taxon>
        <taxon>Thalassiophysales</taxon>
        <taxon>Catenulaceae</taxon>
        <taxon>Amphora</taxon>
    </lineage>
</organism>
<evidence type="ECO:0000259" key="3">
    <source>
        <dbReference type="PROSITE" id="PS00125"/>
    </source>
</evidence>
<feature type="compositionally biased region" description="Acidic residues" evidence="2">
    <location>
        <begin position="579"/>
        <end position="594"/>
    </location>
</feature>
<protein>
    <recommendedName>
        <fullName evidence="1">Serine/threonine-protein phosphatase</fullName>
        <ecNumber evidence="1">3.1.3.16</ecNumber>
    </recommendedName>
</protein>
<name>A0A7S3LD81_9STRA</name>
<dbReference type="InterPro" id="IPR029052">
    <property type="entry name" value="Metallo-depent_PP-like"/>
</dbReference>
<dbReference type="InterPro" id="IPR004843">
    <property type="entry name" value="Calcineurin-like_PHP"/>
</dbReference>
<gene>
    <name evidence="4" type="ORF">ACOF00016_LOCUS16579</name>
</gene>
<proteinExistence type="inferred from homology"/>
<feature type="compositionally biased region" description="Acidic residues" evidence="2">
    <location>
        <begin position="486"/>
        <end position="509"/>
    </location>
</feature>
<dbReference type="SMART" id="SM00156">
    <property type="entry name" value="PP2Ac"/>
    <property type="match status" value="1"/>
</dbReference>
<comment type="similarity">
    <text evidence="1">Belongs to the PPP phosphatase family.</text>
</comment>
<feature type="region of interest" description="Disordered" evidence="2">
    <location>
        <begin position="482"/>
        <end position="520"/>
    </location>
</feature>
<dbReference type="PANTHER" id="PTHR11668">
    <property type="entry name" value="SERINE/THREONINE PROTEIN PHOSPHATASE"/>
    <property type="match status" value="1"/>
</dbReference>
<dbReference type="SUPFAM" id="SSF56300">
    <property type="entry name" value="Metallo-dependent phosphatases"/>
    <property type="match status" value="1"/>
</dbReference>
<dbReference type="AlphaFoldDB" id="A0A7S3LD81"/>
<dbReference type="EC" id="3.1.3.16" evidence="1"/>
<dbReference type="Pfam" id="PF00149">
    <property type="entry name" value="Metallophos"/>
    <property type="match status" value="1"/>
</dbReference>
<dbReference type="EMBL" id="HBIM01022298">
    <property type="protein sequence ID" value="CAE0419772.1"/>
    <property type="molecule type" value="Transcribed_RNA"/>
</dbReference>
<sequence length="603" mass="67831">MKQMSLGTLTEDETSLIHLGGAERDEEVEALRKQVVSLSAQLEIALHQQYPRNECRTNSTKRPYHPLSPHAFNVREVRTSTNKPTITAQREKLGRTASISTRQVLDNLPDSDVVGNPPVIQRILDMFQRPSSHMEYLNSELFCKDILKLAMKVKGMFEREPRVVFLQSPAYVFGDIHGNLEDLHFFSDNVWRLGMSLTAGSFLFLGDYVDRGLHCLECVAYLFAMKLQLPNKVFLLRGNHETRDINGWEEHYGERSFMYQCRKRFGDSAGYRVWEACNQAFDRMPLAGVIDQDIFCVHGGIPRPVSSNPGATRIQDILAVPKVSGINPPYEHEDDKYQQVASDCVWSDPATEEQEMTSVDPDTGFGESRRGGGAICFGNKAVSNFLQQHDFSYIMRAHEAHAEGVAVSKEARVFTVFSTSQDHNQGSQAMAGCILVDNNRLQVINRSPAYKNQYVHRRDSISLAAMPETEIEQRMKLGLVTSSSEDAGDGQDDDGDIEDWQDLEDDDSDDKAQGALEGDYSFDKNRRSSIDLAGISNIRDDASWASDASAASFTSFTEFESNKRHRSKRPGFAPIHEAEADEDVDTLDGDEDEMELRAERERS</sequence>
<evidence type="ECO:0000256" key="2">
    <source>
        <dbReference type="SAM" id="MobiDB-lite"/>
    </source>
</evidence>
<dbReference type="GO" id="GO:0004722">
    <property type="term" value="F:protein serine/threonine phosphatase activity"/>
    <property type="evidence" value="ECO:0007669"/>
    <property type="project" value="UniProtKB-EC"/>
</dbReference>
<dbReference type="PROSITE" id="PS00125">
    <property type="entry name" value="SER_THR_PHOSPHATASE"/>
    <property type="match status" value="1"/>
</dbReference>
<keyword evidence="1" id="KW-0378">Hydrolase</keyword>
<evidence type="ECO:0000313" key="4">
    <source>
        <dbReference type="EMBL" id="CAE0419772.1"/>
    </source>
</evidence>
<dbReference type="PRINTS" id="PR00114">
    <property type="entry name" value="STPHPHTASE"/>
</dbReference>
<reference evidence="4" key="1">
    <citation type="submission" date="2021-01" db="EMBL/GenBank/DDBJ databases">
        <authorList>
            <person name="Corre E."/>
            <person name="Pelletier E."/>
            <person name="Niang G."/>
            <person name="Scheremetjew M."/>
            <person name="Finn R."/>
            <person name="Kale V."/>
            <person name="Holt S."/>
            <person name="Cochrane G."/>
            <person name="Meng A."/>
            <person name="Brown T."/>
            <person name="Cohen L."/>
        </authorList>
    </citation>
    <scope>NUCLEOTIDE SEQUENCE</scope>
    <source>
        <strain evidence="4">CCMP127</strain>
    </source>
</reference>
<accession>A0A7S3LD81</accession>
<dbReference type="GO" id="GO:0005737">
    <property type="term" value="C:cytoplasm"/>
    <property type="evidence" value="ECO:0007669"/>
    <property type="project" value="TreeGrafter"/>
</dbReference>